<evidence type="ECO:0000313" key="2">
    <source>
        <dbReference type="Proteomes" id="UP001283361"/>
    </source>
</evidence>
<dbReference type="Proteomes" id="UP001283361">
    <property type="component" value="Unassembled WGS sequence"/>
</dbReference>
<dbReference type="EMBL" id="JAWDGP010006885">
    <property type="protein sequence ID" value="KAK3733762.1"/>
    <property type="molecule type" value="Genomic_DNA"/>
</dbReference>
<proteinExistence type="predicted"/>
<keyword evidence="2" id="KW-1185">Reference proteome</keyword>
<organism evidence="1 2">
    <name type="scientific">Elysia crispata</name>
    <name type="common">lettuce slug</name>
    <dbReference type="NCBI Taxonomy" id="231223"/>
    <lineage>
        <taxon>Eukaryota</taxon>
        <taxon>Metazoa</taxon>
        <taxon>Spiralia</taxon>
        <taxon>Lophotrochozoa</taxon>
        <taxon>Mollusca</taxon>
        <taxon>Gastropoda</taxon>
        <taxon>Heterobranchia</taxon>
        <taxon>Euthyneura</taxon>
        <taxon>Panpulmonata</taxon>
        <taxon>Sacoglossa</taxon>
        <taxon>Placobranchoidea</taxon>
        <taxon>Plakobranchidae</taxon>
        <taxon>Elysia</taxon>
    </lineage>
</organism>
<accession>A0AAE1CSW4</accession>
<name>A0AAE1CSW4_9GAST</name>
<dbReference type="AlphaFoldDB" id="A0AAE1CSW4"/>
<reference evidence="1" key="1">
    <citation type="journal article" date="2023" name="G3 (Bethesda)">
        <title>A reference genome for the long-term kleptoplast-retaining sea slug Elysia crispata morphotype clarki.</title>
        <authorList>
            <person name="Eastman K.E."/>
            <person name="Pendleton A.L."/>
            <person name="Shaikh M.A."/>
            <person name="Suttiyut T."/>
            <person name="Ogas R."/>
            <person name="Tomko P."/>
            <person name="Gavelis G."/>
            <person name="Widhalm J.R."/>
            <person name="Wisecaver J.H."/>
        </authorList>
    </citation>
    <scope>NUCLEOTIDE SEQUENCE</scope>
    <source>
        <strain evidence="1">ECLA1</strain>
    </source>
</reference>
<evidence type="ECO:0000313" key="1">
    <source>
        <dbReference type="EMBL" id="KAK3733762.1"/>
    </source>
</evidence>
<comment type="caution">
    <text evidence="1">The sequence shown here is derived from an EMBL/GenBank/DDBJ whole genome shotgun (WGS) entry which is preliminary data.</text>
</comment>
<gene>
    <name evidence="1" type="ORF">RRG08_026874</name>
</gene>
<sequence>MSESTDISIENGRDDTPRHFIFSQISDESYTAALQQVRDDPMCFPSIRETPDRSLLACTSKDCGSGVD</sequence>
<protein>
    <submittedName>
        <fullName evidence="1">Uncharacterized protein</fullName>
    </submittedName>
</protein>